<name>A0A0G1HQX1_9BACT</name>
<sequence length="108" mass="12643">MENKDIIRSSDPSPLPIIQPKFGFFKKVTFSIFLYLSIVVLLYTLVYLFLFFESLDTEGLHLDLLSTAFGAFMLVSSNWIIWLGNHPFSFRDTTYWNYSNIFCNFLFG</sequence>
<reference evidence="2 3" key="1">
    <citation type="journal article" date="2015" name="Nature">
        <title>rRNA introns, odd ribosomes, and small enigmatic genomes across a large radiation of phyla.</title>
        <authorList>
            <person name="Brown C.T."/>
            <person name="Hug L.A."/>
            <person name="Thomas B.C."/>
            <person name="Sharon I."/>
            <person name="Castelle C.J."/>
            <person name="Singh A."/>
            <person name="Wilkins M.J."/>
            <person name="Williams K.H."/>
            <person name="Banfield J.F."/>
        </authorList>
    </citation>
    <scope>NUCLEOTIDE SEQUENCE [LARGE SCALE GENOMIC DNA]</scope>
</reference>
<organism evidence="2 3">
    <name type="scientific">Candidatus Nomurabacteria bacterium GW2011_GWF2_43_8</name>
    <dbReference type="NCBI Taxonomy" id="1618779"/>
    <lineage>
        <taxon>Bacteria</taxon>
        <taxon>Candidatus Nomuraibacteriota</taxon>
    </lineage>
</organism>
<protein>
    <submittedName>
        <fullName evidence="2">Uncharacterized protein</fullName>
    </submittedName>
</protein>
<keyword evidence="1" id="KW-0472">Membrane</keyword>
<dbReference type="AlphaFoldDB" id="A0A0G1HQX1"/>
<dbReference type="Proteomes" id="UP000033831">
    <property type="component" value="Unassembled WGS sequence"/>
</dbReference>
<dbReference type="EMBL" id="LCGX01000048">
    <property type="protein sequence ID" value="KKT22002.1"/>
    <property type="molecule type" value="Genomic_DNA"/>
</dbReference>
<keyword evidence="1" id="KW-0812">Transmembrane</keyword>
<accession>A0A0G1HQX1</accession>
<evidence type="ECO:0000313" key="3">
    <source>
        <dbReference type="Proteomes" id="UP000033831"/>
    </source>
</evidence>
<proteinExistence type="predicted"/>
<feature type="transmembrane region" description="Helical" evidence="1">
    <location>
        <begin position="64"/>
        <end position="83"/>
    </location>
</feature>
<evidence type="ECO:0000313" key="2">
    <source>
        <dbReference type="EMBL" id="KKT22002.1"/>
    </source>
</evidence>
<gene>
    <name evidence="2" type="ORF">UW07_C0048G0004</name>
</gene>
<feature type="transmembrane region" description="Helical" evidence="1">
    <location>
        <begin position="32"/>
        <end position="52"/>
    </location>
</feature>
<comment type="caution">
    <text evidence="2">The sequence shown here is derived from an EMBL/GenBank/DDBJ whole genome shotgun (WGS) entry which is preliminary data.</text>
</comment>
<keyword evidence="1" id="KW-1133">Transmembrane helix</keyword>
<evidence type="ECO:0000256" key="1">
    <source>
        <dbReference type="SAM" id="Phobius"/>
    </source>
</evidence>